<comment type="caution">
    <text evidence="1">The sequence shown here is derived from an EMBL/GenBank/DDBJ whole genome shotgun (WGS) entry which is preliminary data.</text>
</comment>
<dbReference type="PANTHER" id="PTHR34129:SF1">
    <property type="entry name" value="DUF952 DOMAIN-CONTAINING PROTEIN"/>
    <property type="match status" value="1"/>
</dbReference>
<dbReference type="Gene3D" id="3.20.170.20">
    <property type="entry name" value="Protein of unknown function DUF952"/>
    <property type="match status" value="1"/>
</dbReference>
<sequence>MRRDSGGATQIDMRSDPPPLVYRLAVPSRWAEAMQAGKFTGEADDARDGFIHFSTADQLPGTLEKHYSGHDRLALVEVPVSELGDALKWETSRGGDLFPHLYGDLPMLAVATVRLIRRGEDGEWTLPSEIFE</sequence>
<dbReference type="Pfam" id="PF06108">
    <property type="entry name" value="DUF952"/>
    <property type="match status" value="1"/>
</dbReference>
<dbReference type="RefSeq" id="WP_330195421.1">
    <property type="nucleotide sequence ID" value="NZ_JAZDRO010000001.1"/>
</dbReference>
<evidence type="ECO:0000313" key="1">
    <source>
        <dbReference type="EMBL" id="MEE2565890.1"/>
    </source>
</evidence>
<dbReference type="PANTHER" id="PTHR34129">
    <property type="entry name" value="BLR1139 PROTEIN"/>
    <property type="match status" value="1"/>
</dbReference>
<evidence type="ECO:0000313" key="2">
    <source>
        <dbReference type="Proteomes" id="UP001310692"/>
    </source>
</evidence>
<dbReference type="InterPro" id="IPR009297">
    <property type="entry name" value="DUF952"/>
</dbReference>
<name>A0ABU7LY10_9PROT</name>
<gene>
    <name evidence="1" type="ORF">V0U35_04295</name>
</gene>
<reference evidence="1 2" key="1">
    <citation type="submission" date="2024-01" db="EMBL/GenBank/DDBJ databases">
        <title>Hyphobacterium bacterium isolated from marine sediment.</title>
        <authorList>
            <person name="Zhao S."/>
        </authorList>
    </citation>
    <scope>NUCLEOTIDE SEQUENCE [LARGE SCALE GENOMIC DNA]</scope>
    <source>
        <strain evidence="1 2">Y60-23</strain>
    </source>
</reference>
<accession>A0ABU7LY10</accession>
<proteinExistence type="predicted"/>
<dbReference type="Proteomes" id="UP001310692">
    <property type="component" value="Unassembled WGS sequence"/>
</dbReference>
<dbReference type="EMBL" id="JAZDRO010000001">
    <property type="protein sequence ID" value="MEE2565890.1"/>
    <property type="molecule type" value="Genomic_DNA"/>
</dbReference>
<protein>
    <submittedName>
        <fullName evidence="1">DUF952 domain-containing protein</fullName>
    </submittedName>
</protein>
<organism evidence="1 2">
    <name type="scientific">Hyphobacterium marinum</name>
    <dbReference type="NCBI Taxonomy" id="3116574"/>
    <lineage>
        <taxon>Bacteria</taxon>
        <taxon>Pseudomonadati</taxon>
        <taxon>Pseudomonadota</taxon>
        <taxon>Alphaproteobacteria</taxon>
        <taxon>Maricaulales</taxon>
        <taxon>Maricaulaceae</taxon>
        <taxon>Hyphobacterium</taxon>
    </lineage>
</organism>
<keyword evidence="2" id="KW-1185">Reference proteome</keyword>
<dbReference type="SUPFAM" id="SSF56399">
    <property type="entry name" value="ADP-ribosylation"/>
    <property type="match status" value="1"/>
</dbReference>